<evidence type="ECO:0000256" key="2">
    <source>
        <dbReference type="ARBA" id="ARBA00005992"/>
    </source>
</evidence>
<comment type="similarity">
    <text evidence="2">Belongs to the YkuD family.</text>
</comment>
<dbReference type="EMBL" id="RQIS01000040">
    <property type="protein sequence ID" value="RQG99269.1"/>
    <property type="molecule type" value="Genomic_DNA"/>
</dbReference>
<evidence type="ECO:0000256" key="3">
    <source>
        <dbReference type="ARBA" id="ARBA00022679"/>
    </source>
</evidence>
<dbReference type="PANTHER" id="PTHR30582">
    <property type="entry name" value="L,D-TRANSPEPTIDASE"/>
    <property type="match status" value="1"/>
</dbReference>
<dbReference type="GO" id="GO:0018104">
    <property type="term" value="P:peptidoglycan-protein cross-linking"/>
    <property type="evidence" value="ECO:0007669"/>
    <property type="project" value="TreeGrafter"/>
</dbReference>
<feature type="active site" description="Proton donor/acceptor" evidence="7">
    <location>
        <position position="256"/>
    </location>
</feature>
<evidence type="ECO:0000256" key="4">
    <source>
        <dbReference type="ARBA" id="ARBA00022960"/>
    </source>
</evidence>
<keyword evidence="4 7" id="KW-0133">Cell shape</keyword>
<dbReference type="Proteomes" id="UP000272778">
    <property type="component" value="Unassembled WGS sequence"/>
</dbReference>
<dbReference type="Pfam" id="PF03734">
    <property type="entry name" value="YkuD"/>
    <property type="match status" value="1"/>
</dbReference>
<dbReference type="UniPathway" id="UPA00219"/>
<evidence type="ECO:0000256" key="8">
    <source>
        <dbReference type="SAM" id="MobiDB-lite"/>
    </source>
</evidence>
<feature type="transmembrane region" description="Helical" evidence="9">
    <location>
        <begin position="43"/>
        <end position="63"/>
    </location>
</feature>
<keyword evidence="5 7" id="KW-0573">Peptidoglycan synthesis</keyword>
<comment type="pathway">
    <text evidence="1 7">Cell wall biogenesis; peptidoglycan biosynthesis.</text>
</comment>
<keyword evidence="9" id="KW-1133">Transmembrane helix</keyword>
<feature type="active site" description="Nucleophile" evidence="7">
    <location>
        <position position="273"/>
    </location>
</feature>
<dbReference type="GO" id="GO:0071972">
    <property type="term" value="F:peptidoglycan L,D-transpeptidase activity"/>
    <property type="evidence" value="ECO:0007669"/>
    <property type="project" value="TreeGrafter"/>
</dbReference>
<dbReference type="CDD" id="cd16913">
    <property type="entry name" value="YkuD_like"/>
    <property type="match status" value="1"/>
</dbReference>
<proteinExistence type="inferred from homology"/>
<comment type="caution">
    <text evidence="11">The sequence shown here is derived from an EMBL/GenBank/DDBJ whole genome shotgun (WGS) entry which is preliminary data.</text>
</comment>
<dbReference type="InterPro" id="IPR050979">
    <property type="entry name" value="LD-transpeptidase"/>
</dbReference>
<dbReference type="GO" id="GO:0016740">
    <property type="term" value="F:transferase activity"/>
    <property type="evidence" value="ECO:0007669"/>
    <property type="project" value="UniProtKB-KW"/>
</dbReference>
<dbReference type="SUPFAM" id="SSF141523">
    <property type="entry name" value="L,D-transpeptidase catalytic domain-like"/>
    <property type="match status" value="1"/>
</dbReference>
<evidence type="ECO:0000256" key="5">
    <source>
        <dbReference type="ARBA" id="ARBA00022984"/>
    </source>
</evidence>
<feature type="region of interest" description="Disordered" evidence="8">
    <location>
        <begin position="67"/>
        <end position="100"/>
    </location>
</feature>
<dbReference type="InterPro" id="IPR038063">
    <property type="entry name" value="Transpep_catalytic_dom"/>
</dbReference>
<accession>A0A3N6PGA1</accession>
<evidence type="ECO:0000256" key="7">
    <source>
        <dbReference type="PROSITE-ProRule" id="PRU01373"/>
    </source>
</evidence>
<dbReference type="GO" id="GO:0008360">
    <property type="term" value="P:regulation of cell shape"/>
    <property type="evidence" value="ECO:0007669"/>
    <property type="project" value="UniProtKB-UniRule"/>
</dbReference>
<dbReference type="OrthoDB" id="8887048at2"/>
<dbReference type="InterPro" id="IPR005490">
    <property type="entry name" value="LD_TPept_cat_dom"/>
</dbReference>
<evidence type="ECO:0000313" key="11">
    <source>
        <dbReference type="EMBL" id="RQG99269.1"/>
    </source>
</evidence>
<dbReference type="GO" id="GO:0005576">
    <property type="term" value="C:extracellular region"/>
    <property type="evidence" value="ECO:0007669"/>
    <property type="project" value="TreeGrafter"/>
</dbReference>
<dbReference type="GO" id="GO:0071555">
    <property type="term" value="P:cell wall organization"/>
    <property type="evidence" value="ECO:0007669"/>
    <property type="project" value="UniProtKB-UniRule"/>
</dbReference>
<evidence type="ECO:0000259" key="10">
    <source>
        <dbReference type="PROSITE" id="PS52029"/>
    </source>
</evidence>
<dbReference type="AlphaFoldDB" id="A0A3N6PGA1"/>
<evidence type="ECO:0000256" key="9">
    <source>
        <dbReference type="SAM" id="Phobius"/>
    </source>
</evidence>
<reference evidence="11 12" key="1">
    <citation type="submission" date="2018-11" db="EMBL/GenBank/DDBJ databases">
        <title>Paraburkholderia sp. DHOA04, isolated from soil.</title>
        <authorList>
            <person name="Gao Z.-H."/>
            <person name="Qiu L.-H."/>
            <person name="Fu J.-C."/>
        </authorList>
    </citation>
    <scope>NUCLEOTIDE SEQUENCE [LARGE SCALE GENOMIC DNA]</scope>
    <source>
        <strain evidence="11 12">DHOA04</strain>
    </source>
</reference>
<feature type="domain" description="L,D-TPase catalytic" evidence="10">
    <location>
        <begin position="177"/>
        <end position="298"/>
    </location>
</feature>
<sequence length="300" mass="31730">MLREINYDGPPWLTPRVRSWKTCGNQSTAFGELMTGYSRVRRGIVVSSLLAAGAVAVIVIGAGNSRAGRSADGTPPVTTSSTVATNSPSPVASDVAATSPAPSASEASASVVIPPAGTPMAQAIKLIQDQTASALAMNPAVEPHDAVGGPPAFPAGFDFNSAAPPATSPSECTKARRIICVDKTTYTATIYEGGKPQWSFYIRPGDARGTRYQTGEGYGRIARKSRNHVSSVYGTPMPYAMFISWDKFPATGEAFHLSYQFQSEGYYGASHGCMGVGSEVAMKRLWDTIPNGTRVFVYRT</sequence>
<keyword evidence="9" id="KW-0812">Transmembrane</keyword>
<protein>
    <submittedName>
        <fullName evidence="11">Murein L,D-transpeptidase</fullName>
    </submittedName>
</protein>
<organism evidence="11 12">
    <name type="scientific">Paraburkholderia dinghuensis</name>
    <dbReference type="NCBI Taxonomy" id="2305225"/>
    <lineage>
        <taxon>Bacteria</taxon>
        <taxon>Pseudomonadati</taxon>
        <taxon>Pseudomonadota</taxon>
        <taxon>Betaproteobacteria</taxon>
        <taxon>Burkholderiales</taxon>
        <taxon>Burkholderiaceae</taxon>
        <taxon>Paraburkholderia</taxon>
    </lineage>
</organism>
<dbReference type="Gene3D" id="2.40.440.10">
    <property type="entry name" value="L,D-transpeptidase catalytic domain-like"/>
    <property type="match status" value="1"/>
</dbReference>
<evidence type="ECO:0000256" key="1">
    <source>
        <dbReference type="ARBA" id="ARBA00004752"/>
    </source>
</evidence>
<gene>
    <name evidence="11" type="ORF">D1Y85_26640</name>
</gene>
<keyword evidence="6 7" id="KW-0961">Cell wall biogenesis/degradation</keyword>
<evidence type="ECO:0000313" key="12">
    <source>
        <dbReference type="Proteomes" id="UP000272778"/>
    </source>
</evidence>
<keyword evidence="9" id="KW-0472">Membrane</keyword>
<evidence type="ECO:0000256" key="6">
    <source>
        <dbReference type="ARBA" id="ARBA00023316"/>
    </source>
</evidence>
<keyword evidence="3" id="KW-0808">Transferase</keyword>
<feature type="compositionally biased region" description="Low complexity" evidence="8">
    <location>
        <begin position="74"/>
        <end position="100"/>
    </location>
</feature>
<dbReference type="PROSITE" id="PS52029">
    <property type="entry name" value="LD_TPASE"/>
    <property type="match status" value="1"/>
</dbReference>
<keyword evidence="12" id="KW-1185">Reference proteome</keyword>
<name>A0A3N6PGA1_9BURK</name>
<dbReference type="PANTHER" id="PTHR30582:SF33">
    <property type="entry name" value="EXPORTED PROTEIN"/>
    <property type="match status" value="1"/>
</dbReference>